<dbReference type="PANTHER" id="PTHR48090">
    <property type="entry name" value="UNDECAPRENYL-PHOSPHATE 4-DEOXY-4-FORMAMIDO-L-ARABINOSE TRANSFERASE-RELATED"/>
    <property type="match status" value="1"/>
</dbReference>
<evidence type="ECO:0000313" key="3">
    <source>
        <dbReference type="EMBL" id="RDU73490.1"/>
    </source>
</evidence>
<feature type="transmembrane region" description="Helical" evidence="1">
    <location>
        <begin position="283"/>
        <end position="309"/>
    </location>
</feature>
<protein>
    <submittedName>
        <fullName evidence="3">Glycosyltransferase</fullName>
    </submittedName>
</protein>
<dbReference type="InterPro" id="IPR029044">
    <property type="entry name" value="Nucleotide-diphossugar_trans"/>
</dbReference>
<keyword evidence="1" id="KW-0812">Transmembrane</keyword>
<keyword evidence="4" id="KW-1185">Reference proteome</keyword>
<accession>A0A3D8J892</accession>
<dbReference type="CDD" id="cd04187">
    <property type="entry name" value="DPM1_like_bac"/>
    <property type="match status" value="1"/>
</dbReference>
<evidence type="ECO:0000256" key="1">
    <source>
        <dbReference type="SAM" id="Phobius"/>
    </source>
</evidence>
<keyword evidence="3" id="KW-0808">Transferase</keyword>
<keyword evidence="1" id="KW-0472">Membrane</keyword>
<feature type="domain" description="Glycosyltransferase 2-like" evidence="2">
    <location>
        <begin position="6"/>
        <end position="189"/>
    </location>
</feature>
<organism evidence="3 4">
    <name type="scientific">Helicobacter aurati</name>
    <dbReference type="NCBI Taxonomy" id="137778"/>
    <lineage>
        <taxon>Bacteria</taxon>
        <taxon>Pseudomonadati</taxon>
        <taxon>Campylobacterota</taxon>
        <taxon>Epsilonproteobacteria</taxon>
        <taxon>Campylobacterales</taxon>
        <taxon>Helicobacteraceae</taxon>
        <taxon>Helicobacter</taxon>
    </lineage>
</organism>
<evidence type="ECO:0000259" key="2">
    <source>
        <dbReference type="Pfam" id="PF00535"/>
    </source>
</evidence>
<dbReference type="GO" id="GO:0005886">
    <property type="term" value="C:plasma membrane"/>
    <property type="evidence" value="ECO:0007669"/>
    <property type="project" value="TreeGrafter"/>
</dbReference>
<dbReference type="Proteomes" id="UP000256424">
    <property type="component" value="Unassembled WGS sequence"/>
</dbReference>
<dbReference type="Pfam" id="PF00535">
    <property type="entry name" value="Glycos_transf_2"/>
    <property type="match status" value="1"/>
</dbReference>
<evidence type="ECO:0000313" key="4">
    <source>
        <dbReference type="Proteomes" id="UP000256424"/>
    </source>
</evidence>
<dbReference type="SUPFAM" id="SSF53448">
    <property type="entry name" value="Nucleotide-diphospho-sugar transferases"/>
    <property type="match status" value="1"/>
</dbReference>
<name>A0A3D8J892_9HELI</name>
<dbReference type="GO" id="GO:0016740">
    <property type="term" value="F:transferase activity"/>
    <property type="evidence" value="ECO:0007669"/>
    <property type="project" value="UniProtKB-KW"/>
</dbReference>
<dbReference type="PANTHER" id="PTHR48090:SF8">
    <property type="entry name" value="GLYCOSYLTRANSFERASE CSBB-RELATED"/>
    <property type="match status" value="1"/>
</dbReference>
<dbReference type="OrthoDB" id="9802649at2"/>
<dbReference type="Gene3D" id="3.90.550.10">
    <property type="entry name" value="Spore Coat Polysaccharide Biosynthesis Protein SpsA, Chain A"/>
    <property type="match status" value="1"/>
</dbReference>
<dbReference type="AlphaFoldDB" id="A0A3D8J892"/>
<dbReference type="InterPro" id="IPR050256">
    <property type="entry name" value="Glycosyltransferase_2"/>
</dbReference>
<feature type="transmembrane region" description="Helical" evidence="1">
    <location>
        <begin position="250"/>
        <end position="271"/>
    </location>
</feature>
<keyword evidence="1" id="KW-1133">Transmembrane helix</keyword>
<reference evidence="3 4" key="1">
    <citation type="submission" date="2018-04" db="EMBL/GenBank/DDBJ databases">
        <title>Novel Campyloabacter and Helicobacter Species and Strains.</title>
        <authorList>
            <person name="Mannion A.J."/>
            <person name="Shen Z."/>
            <person name="Fox J.G."/>
        </authorList>
    </citation>
    <scope>NUCLEOTIDE SEQUENCE [LARGE SCALE GENOMIC DNA]</scope>
    <source>
        <strain evidence="3 4">MIT 97-5075</strain>
    </source>
</reference>
<comment type="caution">
    <text evidence="3">The sequence shown here is derived from an EMBL/GenBank/DDBJ whole genome shotgun (WGS) entry which is preliminary data.</text>
</comment>
<dbReference type="InterPro" id="IPR001173">
    <property type="entry name" value="Glyco_trans_2-like"/>
</dbReference>
<dbReference type="EMBL" id="NXLW01000002">
    <property type="protein sequence ID" value="RDU73490.1"/>
    <property type="molecule type" value="Genomic_DNA"/>
</dbReference>
<sequence length="334" mass="38808">MQVGISIVVPCYNEEVSLPQFLQKITQTMDSMQPLLSVHFNKESTEQKQLYELIFINDGSKDKTLEILQTMQKQYNQHRIKIFSFSRNFGKEAGILAGLEQATGEGVILLDADLQDPPSLIPQMIQIWLNSQRTIKIIYAKRSNRRGENKIRAVFSEFFYKISNYVSEVKIESGVRDFRLMDKEVVEALLRLKEYHRFSKAMFAWVGFQSKCLEYDYIPHFKESSSWSFWNLFKYAIEGIVSFSTMPLRIAFIVGFIMSIVSGGYGIYRFIWTILYGNLVPGYPSLICIITFIGGMQLILLGIIGEYIARIYEQVKYRPHYIFEQLKQTKSKDS</sequence>
<proteinExistence type="predicted"/>
<gene>
    <name evidence="3" type="ORF">CQA66_01770</name>
</gene>